<organism evidence="11">
    <name type="scientific">Shewanella algae</name>
    <dbReference type="NCBI Taxonomy" id="38313"/>
    <lineage>
        <taxon>Bacteria</taxon>
        <taxon>Pseudomonadati</taxon>
        <taxon>Pseudomonadota</taxon>
        <taxon>Gammaproteobacteria</taxon>
        <taxon>Alteromonadales</taxon>
        <taxon>Shewanellaceae</taxon>
        <taxon>Shewanella</taxon>
    </lineage>
</organism>
<dbReference type="CDD" id="cd00548">
    <property type="entry name" value="NrfA-like"/>
    <property type="match status" value="1"/>
</dbReference>
<evidence type="ECO:0000256" key="6">
    <source>
        <dbReference type="ARBA" id="ARBA00022729"/>
    </source>
</evidence>
<reference evidence="11" key="1">
    <citation type="submission" date="2015-11" db="EMBL/GenBank/DDBJ databases">
        <title>Connection between nitrogen and manganese cycles revealed by transcriptomic analysis in Shewanella algae C6G3.</title>
        <authorList>
            <person name="Aigle A."/>
            <person name="Bonin P."/>
            <person name="Mejean V."/>
            <person name="Michotey V."/>
        </authorList>
    </citation>
    <scope>NUCLEOTIDE SEQUENCE</scope>
    <source>
        <strain evidence="11">C6G3</strain>
    </source>
</reference>
<evidence type="ECO:0000313" key="11">
    <source>
        <dbReference type="EMBL" id="ANA51936.1"/>
    </source>
</evidence>
<dbReference type="GO" id="GO:0019645">
    <property type="term" value="P:anaerobic electron transport chain"/>
    <property type="evidence" value="ECO:0007669"/>
    <property type="project" value="TreeGrafter"/>
</dbReference>
<dbReference type="PANTHER" id="PTHR30633">
    <property type="entry name" value="CYTOCHROME C-552 RESPIRATORY NITRITE REDUCTASE"/>
    <property type="match status" value="1"/>
</dbReference>
<evidence type="ECO:0000256" key="10">
    <source>
        <dbReference type="ARBA" id="ARBA00049131"/>
    </source>
</evidence>
<sequence length="478" mass="53688">MHFICVFFCFQGPNFKRLFVRRPNLGEPLVNPFPHSAVTLPILLGLSLSFSVVAADKTSSLQYQTWAQTAEELQREDMLEKNPASVILWAGSAYAKEYHSPRGHHFAVADVSHSLRSGVSPKAGETALSASCWTCKTPDAPRLMKELGVEGFSAKRFAEQGPEIQNPVYCSDCHTQGSAELTLPRPHAQDAMAKVHKPFGEQNQSMQQSQVCGQCHVTYYFQPERQDKVNIPWIFGNNADEIEKYYDARQFFEWVHPVSRTPLVKARHPEFEHWNRSAHAKAGISCVTCHMTQETSADGKSFTNHKITNHLPDFEAANCSSCHQSQQQITQLITDNKALLEAKAQQLQELLIKAHYEAGAAWKAGAQWQQIGYAIMGIRHAQWRWDFAMSSHGIHAHNAKEGEALLNKGLEQIRAAREILSKLNADLGVTRVDYPDYSTKAKAQAAIGVEQEKLTEEKQAFIETEVKKHWSKAANFGY</sequence>
<name>A0A166MUX4_9GAMM</name>
<dbReference type="Gene3D" id="1.10.1130.10">
    <property type="entry name" value="Flavocytochrome C3, Chain A"/>
    <property type="match status" value="1"/>
</dbReference>
<dbReference type="GO" id="GO:0030288">
    <property type="term" value="C:outer membrane-bounded periplasmic space"/>
    <property type="evidence" value="ECO:0007669"/>
    <property type="project" value="TreeGrafter"/>
</dbReference>
<keyword evidence="7" id="KW-0106">Calcium</keyword>
<dbReference type="AlphaFoldDB" id="A0A166MUX4"/>
<keyword evidence="8 11" id="KW-0560">Oxidoreductase</keyword>
<dbReference type="GO" id="GO:0020037">
    <property type="term" value="F:heme binding"/>
    <property type="evidence" value="ECO:0007669"/>
    <property type="project" value="TreeGrafter"/>
</dbReference>
<accession>A0A166MUX4</accession>
<dbReference type="GO" id="GO:0042279">
    <property type="term" value="F:nitrite reductase (cytochrome, ammonia-forming) activity"/>
    <property type="evidence" value="ECO:0007669"/>
    <property type="project" value="UniProtKB-EC"/>
</dbReference>
<dbReference type="PANTHER" id="PTHR30633:SF0">
    <property type="entry name" value="CYTOCHROME C-552"/>
    <property type="match status" value="1"/>
</dbReference>
<comment type="subcellular location">
    <subcellularLocation>
        <location evidence="1">Cell envelope</location>
    </subcellularLocation>
</comment>
<evidence type="ECO:0000256" key="8">
    <source>
        <dbReference type="ARBA" id="ARBA00023002"/>
    </source>
</evidence>
<dbReference type="InterPro" id="IPR003321">
    <property type="entry name" value="Cyt_c552"/>
</dbReference>
<dbReference type="SUPFAM" id="SSF48695">
    <property type="entry name" value="Multiheme cytochromes"/>
    <property type="match status" value="1"/>
</dbReference>
<evidence type="ECO:0000256" key="7">
    <source>
        <dbReference type="ARBA" id="ARBA00022837"/>
    </source>
</evidence>
<dbReference type="EC" id="1.7.2.2" evidence="3"/>
<evidence type="ECO:0000256" key="5">
    <source>
        <dbReference type="ARBA" id="ARBA00022723"/>
    </source>
</evidence>
<protein>
    <recommendedName>
        <fullName evidence="3">nitrite reductase (cytochrome; ammonia-forming)</fullName>
        <ecNumber evidence="3">1.7.2.2</ecNumber>
    </recommendedName>
</protein>
<dbReference type="InterPro" id="IPR036280">
    <property type="entry name" value="Multihaem_cyt_sf"/>
</dbReference>
<keyword evidence="6" id="KW-0732">Signal</keyword>
<evidence type="ECO:0000256" key="3">
    <source>
        <dbReference type="ARBA" id="ARBA00011887"/>
    </source>
</evidence>
<keyword evidence="5" id="KW-0479">Metal-binding</keyword>
<evidence type="ECO:0000256" key="9">
    <source>
        <dbReference type="ARBA" id="ARBA00023004"/>
    </source>
</evidence>
<dbReference type="Gene3D" id="1.20.140.10">
    <property type="entry name" value="Butyryl-CoA Dehydrogenase, subunit A, domain 3"/>
    <property type="match status" value="1"/>
</dbReference>
<evidence type="ECO:0000256" key="1">
    <source>
        <dbReference type="ARBA" id="ARBA00004196"/>
    </source>
</evidence>
<keyword evidence="4" id="KW-0349">Heme</keyword>
<dbReference type="GO" id="GO:0046872">
    <property type="term" value="F:metal ion binding"/>
    <property type="evidence" value="ECO:0007669"/>
    <property type="project" value="UniProtKB-KW"/>
</dbReference>
<dbReference type="Pfam" id="PF02335">
    <property type="entry name" value="Cytochrom_C552"/>
    <property type="match status" value="1"/>
</dbReference>
<evidence type="ECO:0000256" key="2">
    <source>
        <dbReference type="ARBA" id="ARBA00009288"/>
    </source>
</evidence>
<evidence type="ECO:0000256" key="4">
    <source>
        <dbReference type="ARBA" id="ARBA00022617"/>
    </source>
</evidence>
<keyword evidence="9" id="KW-0408">Iron</keyword>
<dbReference type="EMBL" id="KU140670">
    <property type="protein sequence ID" value="ANA51936.1"/>
    <property type="molecule type" value="Genomic_RNA"/>
</dbReference>
<comment type="similarity">
    <text evidence="2">Belongs to the cytochrome c-552 family.</text>
</comment>
<comment type="catalytic activity">
    <reaction evidence="10">
        <text>6 Fe(III)-[cytochrome c] + NH4(+) + 2 H2O = 6 Fe(II)-[cytochrome c] + nitrite + 8 H(+)</text>
        <dbReference type="Rhea" id="RHEA:13089"/>
        <dbReference type="Rhea" id="RHEA-COMP:10350"/>
        <dbReference type="Rhea" id="RHEA-COMP:14399"/>
        <dbReference type="ChEBI" id="CHEBI:15377"/>
        <dbReference type="ChEBI" id="CHEBI:15378"/>
        <dbReference type="ChEBI" id="CHEBI:16301"/>
        <dbReference type="ChEBI" id="CHEBI:28938"/>
        <dbReference type="ChEBI" id="CHEBI:29033"/>
        <dbReference type="ChEBI" id="CHEBI:29034"/>
        <dbReference type="EC" id="1.7.2.2"/>
    </reaction>
</comment>
<proteinExistence type="inferred from homology"/>